<evidence type="ECO:0000259" key="6">
    <source>
        <dbReference type="PROSITE" id="PS50011"/>
    </source>
</evidence>
<dbReference type="InterPro" id="IPR011009">
    <property type="entry name" value="Kinase-like_dom_sf"/>
</dbReference>
<dbReference type="EMBL" id="OZ023711">
    <property type="protein sequence ID" value="CAK9859115.1"/>
    <property type="molecule type" value="Genomic_DNA"/>
</dbReference>
<keyword evidence="8" id="KW-1185">Reference proteome</keyword>
<dbReference type="SUPFAM" id="SSF56112">
    <property type="entry name" value="Protein kinase-like (PK-like)"/>
    <property type="match status" value="2"/>
</dbReference>
<accession>A0ABP1A9C8</accession>
<evidence type="ECO:0000256" key="1">
    <source>
        <dbReference type="ARBA" id="ARBA00022679"/>
    </source>
</evidence>
<dbReference type="InterPro" id="IPR000719">
    <property type="entry name" value="Prot_kinase_dom"/>
</dbReference>
<name>A0ABP1A9C8_9BRYO</name>
<sequence>MDRALLFSHSTVTSCFACVGFVLKGCLEILDLVARTLGLQREQVRVSHTESIPSDAGSISNVAESIPSDEDYDAGSILSDAESIPSDAGSISNDADSIPSNAGSISNVAESIPSDEDYDAGSISNDADSIPDVTNSSLRDTNSVAAGTLFEHCRDAATAVRSKCERVRFNKSLCRLVVDTYARYLHSDFDFTYTNKCQTILAELRRVISCGEMLVEQWTDKDWWMSVVSSSDSASIKERVVLHLNEFLFCVKVLRLIASNGAVPEGTSFMSLDLSMPDVEEGSRRDTERLVRIVEGYKAKSVPHGAVEKLAELALNKLSATMSDPGHLQSIEYDDVQLAGFLGRGSAGSVFECRFHGQMAAAKITYDLAEVEAKLQTRLRHPNVVQFIGHAVKQDQYIIVMELMEMDLRRYLEENVHESQSGPPLPLLLALDIMLQLAEAMNYLHKSEVMHRDLKSANVLINVVENKESYIFPSVQVKLTDFGISKLNFNNSRFPTMGVGTAQWRAPEVFPFGPRNKYTKAADVYSYAMVFFEVLTGEMPFENIKQHELRSSIRNGLRPTLPPDDYCPVHVSAVIKKCWATWPEDRPQFHEICQMLWQCKARILSHSSLHSSPWKSEPQKHRNDGGDIGGIVTTGNSENLFQGPGMMANINAGDFRATIDYNDVQIEKECLGDGGYACVYKCKVSGKIAAAKMFALSKTSDVEAVKNEAKLLASLEHPNVVQFVWYAVKEKQHYIITELMSKDLRMYLKENVPLSLPLAVDIMLQIAEGMKYLHESGVMHRDLKADNILTNVVENESYISPSVQVKLADFGLSKLNLNNSRFTTLGVGTAQWRAPEVFKDQQNTQKYTNAADVYSFALVFFEVLTGEVPFAKISKSQILGKIRCGEMPILPPDGSCPWPLSAFIRECWATRPEDRPRFPEICQRLQECKDTILNHSTPNASSQNSTP</sequence>
<dbReference type="Gene3D" id="3.30.200.20">
    <property type="entry name" value="Phosphorylase Kinase, domain 1"/>
    <property type="match status" value="1"/>
</dbReference>
<dbReference type="PROSITE" id="PS51257">
    <property type="entry name" value="PROKAR_LIPOPROTEIN"/>
    <property type="match status" value="1"/>
</dbReference>
<dbReference type="PROSITE" id="PS00107">
    <property type="entry name" value="PROTEIN_KINASE_ATP"/>
    <property type="match status" value="1"/>
</dbReference>
<dbReference type="InterPro" id="IPR008271">
    <property type="entry name" value="Ser/Thr_kinase_AS"/>
</dbReference>
<proteinExistence type="predicted"/>
<keyword evidence="2 5" id="KW-0547">Nucleotide-binding</keyword>
<evidence type="ECO:0000313" key="8">
    <source>
        <dbReference type="Proteomes" id="UP001497522"/>
    </source>
</evidence>
<evidence type="ECO:0000313" key="7">
    <source>
        <dbReference type="EMBL" id="CAK9859115.1"/>
    </source>
</evidence>
<evidence type="ECO:0000256" key="5">
    <source>
        <dbReference type="PROSITE-ProRule" id="PRU10141"/>
    </source>
</evidence>
<dbReference type="PROSITE" id="PS00108">
    <property type="entry name" value="PROTEIN_KINASE_ST"/>
    <property type="match status" value="2"/>
</dbReference>
<dbReference type="SMART" id="SM00220">
    <property type="entry name" value="S_TKc"/>
    <property type="match status" value="2"/>
</dbReference>
<dbReference type="InterPro" id="IPR051681">
    <property type="entry name" value="Ser/Thr_Kinases-Pseudokinases"/>
</dbReference>
<dbReference type="Proteomes" id="UP001497522">
    <property type="component" value="Chromosome 10"/>
</dbReference>
<dbReference type="PANTHER" id="PTHR44329">
    <property type="entry name" value="SERINE/THREONINE-PROTEIN KINASE TNNI3K-RELATED"/>
    <property type="match status" value="1"/>
</dbReference>
<organism evidence="7 8">
    <name type="scientific">Sphagnum jensenii</name>
    <dbReference type="NCBI Taxonomy" id="128206"/>
    <lineage>
        <taxon>Eukaryota</taxon>
        <taxon>Viridiplantae</taxon>
        <taxon>Streptophyta</taxon>
        <taxon>Embryophyta</taxon>
        <taxon>Bryophyta</taxon>
        <taxon>Sphagnophytina</taxon>
        <taxon>Sphagnopsida</taxon>
        <taxon>Sphagnales</taxon>
        <taxon>Sphagnaceae</taxon>
        <taxon>Sphagnum</taxon>
    </lineage>
</organism>
<feature type="domain" description="Protein kinase" evidence="6">
    <location>
        <begin position="336"/>
        <end position="609"/>
    </location>
</feature>
<dbReference type="PROSITE" id="PS50011">
    <property type="entry name" value="PROTEIN_KINASE_DOM"/>
    <property type="match status" value="2"/>
</dbReference>
<dbReference type="Pfam" id="PF00069">
    <property type="entry name" value="Pkinase"/>
    <property type="match status" value="2"/>
</dbReference>
<reference evidence="7" key="1">
    <citation type="submission" date="2024-03" db="EMBL/GenBank/DDBJ databases">
        <authorList>
            <consortium name="ELIXIR-Norway"/>
            <consortium name="Elixir Norway"/>
        </authorList>
    </citation>
    <scope>NUCLEOTIDE SEQUENCE</scope>
</reference>
<dbReference type="PANTHER" id="PTHR44329:SF260">
    <property type="entry name" value="PROTEIN KINASE DOMAIN-CONTAINING PROTEIN"/>
    <property type="match status" value="1"/>
</dbReference>
<evidence type="ECO:0000256" key="3">
    <source>
        <dbReference type="ARBA" id="ARBA00022777"/>
    </source>
</evidence>
<evidence type="ECO:0000256" key="2">
    <source>
        <dbReference type="ARBA" id="ARBA00022741"/>
    </source>
</evidence>
<keyword evidence="3" id="KW-0418">Kinase</keyword>
<keyword evidence="4 5" id="KW-0067">ATP-binding</keyword>
<feature type="binding site" evidence="5">
    <location>
        <position position="692"/>
    </location>
    <ligand>
        <name>ATP</name>
        <dbReference type="ChEBI" id="CHEBI:30616"/>
    </ligand>
</feature>
<gene>
    <name evidence="7" type="ORF">CSSPJE1EN2_LOCUS2110</name>
</gene>
<protein>
    <recommendedName>
        <fullName evidence="6">Protein kinase domain-containing protein</fullName>
    </recommendedName>
</protein>
<dbReference type="InterPro" id="IPR017441">
    <property type="entry name" value="Protein_kinase_ATP_BS"/>
</dbReference>
<dbReference type="Gene3D" id="1.10.510.10">
    <property type="entry name" value="Transferase(Phosphotransferase) domain 1"/>
    <property type="match status" value="2"/>
</dbReference>
<keyword evidence="1" id="KW-0808">Transferase</keyword>
<evidence type="ECO:0000256" key="4">
    <source>
        <dbReference type="ARBA" id="ARBA00022840"/>
    </source>
</evidence>
<feature type="domain" description="Protein kinase" evidence="6">
    <location>
        <begin position="665"/>
        <end position="933"/>
    </location>
</feature>